<comment type="subcellular location">
    <subcellularLocation>
        <location evidence="1">Membrane</location>
    </subcellularLocation>
    <subcellularLocation>
        <location evidence="5">Mitochondrion inner membrane</location>
        <topology evidence="5">Multi-pass membrane protein</topology>
    </subcellularLocation>
</comment>
<keyword evidence="3 5" id="KW-1133">Transmembrane helix</keyword>
<dbReference type="InterPro" id="IPR002994">
    <property type="entry name" value="Surf1/Shy1"/>
</dbReference>
<evidence type="ECO:0000256" key="2">
    <source>
        <dbReference type="ARBA" id="ARBA00022692"/>
    </source>
</evidence>
<comment type="similarity">
    <text evidence="5">Belongs to the SURF1 family.</text>
</comment>
<dbReference type="InterPro" id="IPR045214">
    <property type="entry name" value="Surf1/Surf4"/>
</dbReference>
<keyword evidence="4 5" id="KW-0472">Membrane</keyword>
<dbReference type="GO" id="GO:0005743">
    <property type="term" value="C:mitochondrial inner membrane"/>
    <property type="evidence" value="ECO:0007669"/>
    <property type="project" value="UniProtKB-SubCell"/>
</dbReference>
<protein>
    <recommendedName>
        <fullName evidence="5">SURF1-like protein</fullName>
    </recommendedName>
</protein>
<name>A0A0D0VKD2_CRYGA</name>
<sequence length="331" mass="36585">MARPSIRFFSFAFGPCPLSASRLTRLSLRPVRPASRTAGTYRPFGSAPSGVNTTPKYTPKSSSSTISILLRPTSLILIFVPILTGFLGVWQLKRLRWKLDLIEEVDRNLHKEPMLLPGNINLDALPEFAFRRVLIKGHFDGSPILLGPQTYEGFPGYHLILPFLRSDGGSTILVNRGFITTTRANAIRAGTQVPPGLTLDKEGKLAGTGEEVVLEGLLPKTGEKTVWMHENKPETNEWFWKDVEKMAEVAGGEEKGVQPVLVDVIAEPDQSPTLLMQQGIPVGRPAHVELRNQHAQYAAIWLSLSASTTVMLGYILTRGKGKPKTRRPKLY</sequence>
<dbReference type="HOGENOM" id="CLU_047737_3_1_1"/>
<evidence type="ECO:0000256" key="1">
    <source>
        <dbReference type="ARBA" id="ARBA00004370"/>
    </source>
</evidence>
<evidence type="ECO:0000256" key="3">
    <source>
        <dbReference type="ARBA" id="ARBA00022989"/>
    </source>
</evidence>
<dbReference type="GO" id="GO:0033617">
    <property type="term" value="P:mitochondrial respiratory chain complex IV assembly"/>
    <property type="evidence" value="ECO:0007669"/>
    <property type="project" value="TreeGrafter"/>
</dbReference>
<accession>A0A0D0VKD2</accession>
<dbReference type="OrthoDB" id="10040024at2759"/>
<proteinExistence type="inferred from homology"/>
<feature type="transmembrane region" description="Helical" evidence="5">
    <location>
        <begin position="68"/>
        <end position="90"/>
    </location>
</feature>
<gene>
    <name evidence="6" type="ORF">I312_05433</name>
</gene>
<keyword evidence="2 5" id="KW-0812">Transmembrane</keyword>
<evidence type="ECO:0000256" key="4">
    <source>
        <dbReference type="ARBA" id="ARBA00023136"/>
    </source>
</evidence>
<feature type="transmembrane region" description="Helical" evidence="5">
    <location>
        <begin position="297"/>
        <end position="316"/>
    </location>
</feature>
<evidence type="ECO:0000256" key="5">
    <source>
        <dbReference type="RuleBase" id="RU363076"/>
    </source>
</evidence>
<dbReference type="AlphaFoldDB" id="A0A0D0VKD2"/>
<dbReference type="EMBL" id="KN847989">
    <property type="protein sequence ID" value="KIR45385.1"/>
    <property type="molecule type" value="Genomic_DNA"/>
</dbReference>
<keyword evidence="5" id="KW-0496">Mitochondrion</keyword>
<dbReference type="PANTHER" id="PTHR23427">
    <property type="entry name" value="SURFEIT LOCUS PROTEIN"/>
    <property type="match status" value="1"/>
</dbReference>
<dbReference type="Pfam" id="PF02104">
    <property type="entry name" value="SURF1"/>
    <property type="match status" value="1"/>
</dbReference>
<keyword evidence="5" id="KW-0999">Mitochondrion inner membrane</keyword>
<dbReference type="PANTHER" id="PTHR23427:SF2">
    <property type="entry name" value="SURFEIT LOCUS PROTEIN 1"/>
    <property type="match status" value="1"/>
</dbReference>
<reference evidence="6" key="1">
    <citation type="submission" date="2015-01" db="EMBL/GenBank/DDBJ databases">
        <title>The Genome Sequence of Cryptococcus gattii CA1280.</title>
        <authorList>
            <consortium name="The Broad Institute Genomics Platform"/>
            <person name="Cuomo C."/>
            <person name="Litvintseva A."/>
            <person name="Chen Y."/>
            <person name="Heitman J."/>
            <person name="Sun S."/>
            <person name="Springer D."/>
            <person name="Dromer F."/>
            <person name="Young S."/>
            <person name="Zeng Q."/>
            <person name="Gargeya S."/>
            <person name="Abouelleil A."/>
            <person name="Alvarado L."/>
            <person name="Chapman S.B."/>
            <person name="Gainer-Dewar J."/>
            <person name="Goldberg J."/>
            <person name="Griggs A."/>
            <person name="Gujja S."/>
            <person name="Hansen M."/>
            <person name="Howarth C."/>
            <person name="Imamovic A."/>
            <person name="Larimer J."/>
            <person name="Murphy C."/>
            <person name="Naylor J."/>
            <person name="Pearson M."/>
            <person name="Priest M."/>
            <person name="Roberts A."/>
            <person name="Saif S."/>
            <person name="Shea T."/>
            <person name="Sykes S."/>
            <person name="Wortman J."/>
            <person name="Nusbaum C."/>
            <person name="Birren B."/>
        </authorList>
    </citation>
    <scope>NUCLEOTIDE SEQUENCE [LARGE SCALE GENOMIC DNA]</scope>
    <source>
        <strain evidence="6">CA1280</strain>
    </source>
</reference>
<organism evidence="6">
    <name type="scientific">Cryptococcus bacillisporus CA1280</name>
    <dbReference type="NCBI Taxonomy" id="1296109"/>
    <lineage>
        <taxon>Eukaryota</taxon>
        <taxon>Fungi</taxon>
        <taxon>Dikarya</taxon>
        <taxon>Basidiomycota</taxon>
        <taxon>Agaricomycotina</taxon>
        <taxon>Tremellomycetes</taxon>
        <taxon>Tremellales</taxon>
        <taxon>Cryptococcaceae</taxon>
        <taxon>Cryptococcus</taxon>
        <taxon>Cryptococcus gattii species complex</taxon>
    </lineage>
</organism>
<evidence type="ECO:0000313" key="6">
    <source>
        <dbReference type="EMBL" id="KIR45385.1"/>
    </source>
</evidence>
<dbReference type="CDD" id="cd06662">
    <property type="entry name" value="SURF1"/>
    <property type="match status" value="1"/>
</dbReference>
<comment type="function">
    <text evidence="5">Probably involved in the biogenesis of the COX complex.</text>
</comment>
<dbReference type="PROSITE" id="PS50895">
    <property type="entry name" value="SURF1"/>
    <property type="match status" value="1"/>
</dbReference>